<keyword evidence="4" id="KW-0862">Zinc</keyword>
<keyword evidence="5" id="KW-0560">Oxidoreductase</keyword>
<dbReference type="PANTHER" id="PTHR42940:SF7">
    <property type="entry name" value="ALCOHOL DEHYDROGENASE-LIKE N-TERMINAL DOMAIN-CONTAINING PROTEIN"/>
    <property type="match status" value="1"/>
</dbReference>
<proteinExistence type="inferred from homology"/>
<dbReference type="GO" id="GO:0005737">
    <property type="term" value="C:cytoplasm"/>
    <property type="evidence" value="ECO:0007669"/>
    <property type="project" value="TreeGrafter"/>
</dbReference>
<dbReference type="SUPFAM" id="SSF51735">
    <property type="entry name" value="NAD(P)-binding Rossmann-fold domains"/>
    <property type="match status" value="1"/>
</dbReference>
<dbReference type="Pfam" id="PF08240">
    <property type="entry name" value="ADH_N"/>
    <property type="match status" value="1"/>
</dbReference>
<evidence type="ECO:0000313" key="9">
    <source>
        <dbReference type="Proteomes" id="UP000567293"/>
    </source>
</evidence>
<dbReference type="GO" id="GO:0046872">
    <property type="term" value="F:metal ion binding"/>
    <property type="evidence" value="ECO:0007669"/>
    <property type="project" value="UniProtKB-KW"/>
</dbReference>
<dbReference type="InterPro" id="IPR036291">
    <property type="entry name" value="NAD(P)-bd_dom_sf"/>
</dbReference>
<evidence type="ECO:0000256" key="3">
    <source>
        <dbReference type="ARBA" id="ARBA00022723"/>
    </source>
</evidence>
<dbReference type="SUPFAM" id="SSF50129">
    <property type="entry name" value="GroES-like"/>
    <property type="match status" value="1"/>
</dbReference>
<evidence type="ECO:0000256" key="6">
    <source>
        <dbReference type="ARBA" id="ARBA00023027"/>
    </source>
</evidence>
<dbReference type="InterPro" id="IPR020843">
    <property type="entry name" value="ER"/>
</dbReference>
<keyword evidence="6" id="KW-0520">NAD</keyword>
<dbReference type="Gene3D" id="3.40.50.720">
    <property type="entry name" value="NAD(P)-binding Rossmann-like Domain"/>
    <property type="match status" value="1"/>
</dbReference>
<evidence type="ECO:0000256" key="4">
    <source>
        <dbReference type="ARBA" id="ARBA00022833"/>
    </source>
</evidence>
<gene>
    <name evidence="8" type="ORF">HRJ53_20080</name>
</gene>
<dbReference type="EMBL" id="JACDQQ010001930">
    <property type="protein sequence ID" value="MBA0087290.1"/>
    <property type="molecule type" value="Genomic_DNA"/>
</dbReference>
<dbReference type="PANTHER" id="PTHR42940">
    <property type="entry name" value="ALCOHOL DEHYDROGENASE 1-RELATED"/>
    <property type="match status" value="1"/>
</dbReference>
<dbReference type="InterPro" id="IPR013149">
    <property type="entry name" value="ADH-like_C"/>
</dbReference>
<protein>
    <submittedName>
        <fullName evidence="8">Alcohol dehydrogenase catalytic domain-containing protein</fullName>
    </submittedName>
</protein>
<dbReference type="SMART" id="SM00829">
    <property type="entry name" value="PKS_ER"/>
    <property type="match status" value="1"/>
</dbReference>
<accession>A0A7V8NTM6</accession>
<comment type="caution">
    <text evidence="8">The sequence shown here is derived from an EMBL/GenBank/DDBJ whole genome shotgun (WGS) entry which is preliminary data.</text>
</comment>
<dbReference type="FunFam" id="3.40.50.720:FF:000039">
    <property type="entry name" value="Alcohol dehydrogenase AdhP"/>
    <property type="match status" value="1"/>
</dbReference>
<feature type="non-terminal residue" evidence="8">
    <location>
        <position position="337"/>
    </location>
</feature>
<keyword evidence="3" id="KW-0479">Metal-binding</keyword>
<dbReference type="AlphaFoldDB" id="A0A7V8NTM6"/>
<dbReference type="Proteomes" id="UP000567293">
    <property type="component" value="Unassembled WGS sequence"/>
</dbReference>
<keyword evidence="9" id="KW-1185">Reference proteome</keyword>
<dbReference type="GO" id="GO:0004022">
    <property type="term" value="F:alcohol dehydrogenase (NAD+) activity"/>
    <property type="evidence" value="ECO:0007669"/>
    <property type="project" value="TreeGrafter"/>
</dbReference>
<evidence type="ECO:0000256" key="2">
    <source>
        <dbReference type="ARBA" id="ARBA00008072"/>
    </source>
</evidence>
<reference evidence="8" key="1">
    <citation type="submission" date="2020-06" db="EMBL/GenBank/DDBJ databases">
        <title>Legume-microbial interactions unlock mineral nutrients during tropical forest succession.</title>
        <authorList>
            <person name="Epihov D.Z."/>
        </authorList>
    </citation>
    <scope>NUCLEOTIDE SEQUENCE [LARGE SCALE GENOMIC DNA]</scope>
    <source>
        <strain evidence="8">Pan2503</strain>
    </source>
</reference>
<dbReference type="InterPro" id="IPR011032">
    <property type="entry name" value="GroES-like_sf"/>
</dbReference>
<evidence type="ECO:0000259" key="7">
    <source>
        <dbReference type="SMART" id="SM00829"/>
    </source>
</evidence>
<evidence type="ECO:0000256" key="5">
    <source>
        <dbReference type="ARBA" id="ARBA00023002"/>
    </source>
</evidence>
<sequence length="337" mass="35001">MATTRVATATMRAAQIGKPGGEFEVVEREIPKPGAGEVLIKVQACGVCHSDVFLKEGLWPGLQYPRVPGHEVVGAIHELGAGVTEWTKGQRVGVGYHGGQDNTCPECRRGRFLYCRNPRFAGFSYDGGYQQYMVAPVEALAAIPDTLSAAEAAPLLCAGVTTFNALRHSGASPGSLVAVLGVGGLGHLGIQFGNKLGYRVVAIGRGPENSALAKKLGASLYIDSKAVNAAEELQKLGGAHAILATAPDSKAMSGLIDGLAPAGKFIVVGLSSDPIAVTPLQLIVGERAIQGSVTGTPTDSEDTLNFAELTGVRPMIESHPLEKAAEAYARMMSGNAE</sequence>
<evidence type="ECO:0000256" key="1">
    <source>
        <dbReference type="ARBA" id="ARBA00001947"/>
    </source>
</evidence>
<name>A0A7V8NTM6_9BACT</name>
<dbReference type="Pfam" id="PF00107">
    <property type="entry name" value="ADH_zinc_N"/>
    <property type="match status" value="1"/>
</dbReference>
<dbReference type="Gene3D" id="3.90.180.10">
    <property type="entry name" value="Medium-chain alcohol dehydrogenases, catalytic domain"/>
    <property type="match status" value="1"/>
</dbReference>
<organism evidence="8 9">
    <name type="scientific">Candidatus Acidiferrum panamense</name>
    <dbReference type="NCBI Taxonomy" id="2741543"/>
    <lineage>
        <taxon>Bacteria</taxon>
        <taxon>Pseudomonadati</taxon>
        <taxon>Acidobacteriota</taxon>
        <taxon>Terriglobia</taxon>
        <taxon>Candidatus Acidiferrales</taxon>
        <taxon>Candidatus Acidiferrum</taxon>
    </lineage>
</organism>
<feature type="domain" description="Enoyl reductase (ER)" evidence="7">
    <location>
        <begin position="20"/>
        <end position="336"/>
    </location>
</feature>
<comment type="cofactor">
    <cofactor evidence="1">
        <name>Zn(2+)</name>
        <dbReference type="ChEBI" id="CHEBI:29105"/>
    </cofactor>
</comment>
<dbReference type="InterPro" id="IPR013154">
    <property type="entry name" value="ADH-like_N"/>
</dbReference>
<comment type="similarity">
    <text evidence="2">Belongs to the zinc-containing alcohol dehydrogenase family.</text>
</comment>
<dbReference type="CDD" id="cd08296">
    <property type="entry name" value="CAD_like"/>
    <property type="match status" value="1"/>
</dbReference>
<evidence type="ECO:0000313" key="8">
    <source>
        <dbReference type="EMBL" id="MBA0087290.1"/>
    </source>
</evidence>